<dbReference type="PANTHER" id="PTHR47944">
    <property type="entry name" value="CYTOCHROME P450 98A9"/>
    <property type="match status" value="1"/>
</dbReference>
<gene>
    <name evidence="11" type="ORF">O6P43_027540</name>
</gene>
<comment type="caution">
    <text evidence="11">The sequence shown here is derived from an EMBL/GenBank/DDBJ whole genome shotgun (WGS) entry which is preliminary data.</text>
</comment>
<keyword evidence="5 9" id="KW-0560">Oxidoreductase</keyword>
<keyword evidence="4 8" id="KW-0479">Metal-binding</keyword>
<keyword evidence="7 9" id="KW-0503">Monooxygenase</keyword>
<reference evidence="11" key="1">
    <citation type="journal article" date="2023" name="Science">
        <title>Elucidation of the pathway for biosynthesis of saponin adjuvants from the soapbark tree.</title>
        <authorList>
            <person name="Reed J."/>
            <person name="Orme A."/>
            <person name="El-Demerdash A."/>
            <person name="Owen C."/>
            <person name="Martin L.B.B."/>
            <person name="Misra R.C."/>
            <person name="Kikuchi S."/>
            <person name="Rejzek M."/>
            <person name="Martin A.C."/>
            <person name="Harkess A."/>
            <person name="Leebens-Mack J."/>
            <person name="Louveau T."/>
            <person name="Stephenson M.J."/>
            <person name="Osbourn A."/>
        </authorList>
    </citation>
    <scope>NUCLEOTIDE SEQUENCE</scope>
    <source>
        <strain evidence="11">S10</strain>
    </source>
</reference>
<comment type="similarity">
    <text evidence="2 9">Belongs to the cytochrome P450 family.</text>
</comment>
<keyword evidence="10" id="KW-0812">Transmembrane</keyword>
<dbReference type="KEGG" id="qsa:O6P43_027540"/>
<evidence type="ECO:0000256" key="8">
    <source>
        <dbReference type="PIRSR" id="PIRSR602401-1"/>
    </source>
</evidence>
<evidence type="ECO:0000256" key="7">
    <source>
        <dbReference type="ARBA" id="ARBA00023033"/>
    </source>
</evidence>
<feature type="transmembrane region" description="Helical" evidence="10">
    <location>
        <begin position="6"/>
        <end position="24"/>
    </location>
</feature>
<dbReference type="PANTHER" id="PTHR47944:SF4">
    <property type="entry name" value="OS09G0441700 PROTEIN"/>
    <property type="match status" value="1"/>
</dbReference>
<dbReference type="GO" id="GO:0044550">
    <property type="term" value="P:secondary metabolite biosynthetic process"/>
    <property type="evidence" value="ECO:0007669"/>
    <property type="project" value="UniProtKB-ARBA"/>
</dbReference>
<evidence type="ECO:0000313" key="12">
    <source>
        <dbReference type="Proteomes" id="UP001163823"/>
    </source>
</evidence>
<dbReference type="CDD" id="cd20618">
    <property type="entry name" value="CYP71_clan"/>
    <property type="match status" value="1"/>
</dbReference>
<dbReference type="SUPFAM" id="SSF48264">
    <property type="entry name" value="Cytochrome P450"/>
    <property type="match status" value="1"/>
</dbReference>
<organism evidence="11 12">
    <name type="scientific">Quillaja saponaria</name>
    <name type="common">Soap bark tree</name>
    <dbReference type="NCBI Taxonomy" id="32244"/>
    <lineage>
        <taxon>Eukaryota</taxon>
        <taxon>Viridiplantae</taxon>
        <taxon>Streptophyta</taxon>
        <taxon>Embryophyta</taxon>
        <taxon>Tracheophyta</taxon>
        <taxon>Spermatophyta</taxon>
        <taxon>Magnoliopsida</taxon>
        <taxon>eudicotyledons</taxon>
        <taxon>Gunneridae</taxon>
        <taxon>Pentapetalae</taxon>
        <taxon>rosids</taxon>
        <taxon>fabids</taxon>
        <taxon>Fabales</taxon>
        <taxon>Quillajaceae</taxon>
        <taxon>Quillaja</taxon>
    </lineage>
</organism>
<dbReference type="Proteomes" id="UP001163823">
    <property type="component" value="Chromosome 11"/>
</dbReference>
<dbReference type="Pfam" id="PF00067">
    <property type="entry name" value="p450"/>
    <property type="match status" value="1"/>
</dbReference>
<dbReference type="GO" id="GO:0004497">
    <property type="term" value="F:monooxygenase activity"/>
    <property type="evidence" value="ECO:0007669"/>
    <property type="project" value="UniProtKB-KW"/>
</dbReference>
<dbReference type="Gene3D" id="1.10.630.10">
    <property type="entry name" value="Cytochrome P450"/>
    <property type="match status" value="1"/>
</dbReference>
<dbReference type="FunFam" id="1.10.630.10:FF:000038">
    <property type="entry name" value="Cytochrome P450 84A1"/>
    <property type="match status" value="1"/>
</dbReference>
<keyword evidence="10" id="KW-0472">Membrane</keyword>
<keyword evidence="3 8" id="KW-0349">Heme</keyword>
<dbReference type="GO" id="GO:0020037">
    <property type="term" value="F:heme binding"/>
    <property type="evidence" value="ECO:0007669"/>
    <property type="project" value="InterPro"/>
</dbReference>
<dbReference type="InterPro" id="IPR002401">
    <property type="entry name" value="Cyt_P450_E_grp-I"/>
</dbReference>
<evidence type="ECO:0000256" key="10">
    <source>
        <dbReference type="SAM" id="Phobius"/>
    </source>
</evidence>
<evidence type="ECO:0000256" key="1">
    <source>
        <dbReference type="ARBA" id="ARBA00001971"/>
    </source>
</evidence>
<keyword evidence="6 8" id="KW-0408">Iron</keyword>
<feature type="binding site" description="axial binding residue" evidence="8">
    <location>
        <position position="447"/>
    </location>
    <ligand>
        <name>heme</name>
        <dbReference type="ChEBI" id="CHEBI:30413"/>
    </ligand>
    <ligandPart>
        <name>Fe</name>
        <dbReference type="ChEBI" id="CHEBI:18248"/>
    </ligandPart>
</feature>
<dbReference type="PROSITE" id="PS00086">
    <property type="entry name" value="CYTOCHROME_P450"/>
    <property type="match status" value="1"/>
</dbReference>
<evidence type="ECO:0000256" key="9">
    <source>
        <dbReference type="RuleBase" id="RU000461"/>
    </source>
</evidence>
<evidence type="ECO:0000256" key="5">
    <source>
        <dbReference type="ARBA" id="ARBA00023002"/>
    </source>
</evidence>
<dbReference type="PRINTS" id="PR00385">
    <property type="entry name" value="P450"/>
</dbReference>
<evidence type="ECO:0000313" key="11">
    <source>
        <dbReference type="EMBL" id="KAJ7951502.1"/>
    </source>
</evidence>
<dbReference type="InterPro" id="IPR017972">
    <property type="entry name" value="Cyt_P450_CS"/>
</dbReference>
<feature type="non-terminal residue" evidence="11">
    <location>
        <position position="1"/>
    </location>
</feature>
<protein>
    <submittedName>
        <fullName evidence="11">Cytochrome P450</fullName>
    </submittedName>
</protein>
<accession>A0AAD7L4Z4</accession>
<keyword evidence="12" id="KW-1185">Reference proteome</keyword>
<dbReference type="GO" id="GO:0016705">
    <property type="term" value="F:oxidoreductase activity, acting on paired donors, with incorporation or reduction of molecular oxygen"/>
    <property type="evidence" value="ECO:0007669"/>
    <property type="project" value="InterPro"/>
</dbReference>
<dbReference type="GO" id="GO:0005506">
    <property type="term" value="F:iron ion binding"/>
    <property type="evidence" value="ECO:0007669"/>
    <property type="project" value="InterPro"/>
</dbReference>
<name>A0AAD7L4Z4_QUISA</name>
<sequence length="513" mass="58627">AMEAPTWVSYAAFWIATLAVLLLSHHLRLRRWGKLNLPPGPKPWPIIGNLNLLGPLPHQSIHALCQKYGPIMQLRFGSYPAVVGSSIEMAEAFLKTFDVNFSERPKSIAGKHIGYNYFDITWSPYGPYWQQARKMCISELLCAKRLDFFEYVRKEEINALIKDVHKFANKPITLKEHHAAFSLNVLSRMILGKAYADPSVESVISPEEYKEMVDELFFLSGVLNIGDSIPWVGFLDLQGYIKRMKKLRKQFDKFLDHVMDEHVEKRKGVKDYVANDLVDVALQYANNPNLEVKLDRNGIKGFIVNLISGGTESSIVNVEWAISELLKKPEIFKKVTDELDRVIGRERWVEEKDIVNLPYLDAVIKESMRLHPAAPMLHRNAREDCKIAGYDIPKGTRVFVHVWGLGRDPKLWDNPNEFCPERFNGKAIDVKGQNYELLPFGSGRRVCPGYSLGLKMIQLSLANLLHGFTWKLPGDMKKEELDMEEFFGLSTPKKIPLVVVAEPRLPLHLYSEL</sequence>
<evidence type="ECO:0000256" key="4">
    <source>
        <dbReference type="ARBA" id="ARBA00022723"/>
    </source>
</evidence>
<evidence type="ECO:0000256" key="3">
    <source>
        <dbReference type="ARBA" id="ARBA00022617"/>
    </source>
</evidence>
<dbReference type="AlphaFoldDB" id="A0AAD7L4Z4"/>
<dbReference type="PRINTS" id="PR00463">
    <property type="entry name" value="EP450I"/>
</dbReference>
<proteinExistence type="inferred from homology"/>
<comment type="cofactor">
    <cofactor evidence="1 8">
        <name>heme</name>
        <dbReference type="ChEBI" id="CHEBI:30413"/>
    </cofactor>
</comment>
<keyword evidence="10" id="KW-1133">Transmembrane helix</keyword>
<dbReference type="InterPro" id="IPR036396">
    <property type="entry name" value="Cyt_P450_sf"/>
</dbReference>
<dbReference type="EMBL" id="JARAOO010000011">
    <property type="protein sequence ID" value="KAJ7951502.1"/>
    <property type="molecule type" value="Genomic_DNA"/>
</dbReference>
<evidence type="ECO:0000256" key="2">
    <source>
        <dbReference type="ARBA" id="ARBA00010617"/>
    </source>
</evidence>
<dbReference type="InterPro" id="IPR001128">
    <property type="entry name" value="Cyt_P450"/>
</dbReference>
<evidence type="ECO:0000256" key="6">
    <source>
        <dbReference type="ARBA" id="ARBA00023004"/>
    </source>
</evidence>